<evidence type="ECO:0000256" key="6">
    <source>
        <dbReference type="SAM" id="MobiDB-lite"/>
    </source>
</evidence>
<feature type="compositionally biased region" description="Basic and acidic residues" evidence="6">
    <location>
        <begin position="44"/>
        <end position="53"/>
    </location>
</feature>
<dbReference type="EMBL" id="JAPZBU010000003">
    <property type="protein sequence ID" value="KAJ5413726.1"/>
    <property type="molecule type" value="Genomic_DNA"/>
</dbReference>
<keyword evidence="2" id="KW-0479">Metal-binding</keyword>
<evidence type="ECO:0000259" key="7">
    <source>
        <dbReference type="Pfam" id="PF05699"/>
    </source>
</evidence>
<dbReference type="GO" id="GO:0008270">
    <property type="term" value="F:zinc ion binding"/>
    <property type="evidence" value="ECO:0007669"/>
    <property type="project" value="UniProtKB-KW"/>
</dbReference>
<proteinExistence type="predicted"/>
<reference evidence="8" key="2">
    <citation type="journal article" date="2023" name="IMA Fungus">
        <title>Comparative genomic study of the Penicillium genus elucidates a diverse pangenome and 15 lateral gene transfer events.</title>
        <authorList>
            <person name="Petersen C."/>
            <person name="Sorensen T."/>
            <person name="Nielsen M.R."/>
            <person name="Sondergaard T.E."/>
            <person name="Sorensen J.L."/>
            <person name="Fitzpatrick D.A."/>
            <person name="Frisvad J.C."/>
            <person name="Nielsen K.L."/>
        </authorList>
    </citation>
    <scope>NUCLEOTIDE SEQUENCE</scope>
    <source>
        <strain evidence="8">IBT 29677</strain>
    </source>
</reference>
<dbReference type="PANTHER" id="PTHR46481">
    <property type="entry name" value="ZINC FINGER BED DOMAIN-CONTAINING PROTEIN 4"/>
    <property type="match status" value="1"/>
</dbReference>
<keyword evidence="5" id="KW-0539">Nucleus</keyword>
<feature type="compositionally biased region" description="Low complexity" evidence="6">
    <location>
        <begin position="59"/>
        <end position="84"/>
    </location>
</feature>
<sequence length="660" mass="74442">MRRTCGLPRRDYNALHNGLVSSPSQQSEESTCETGRPYSPEPSLSRDLEDTPQSKRTYSFLSSSPSPLDPAFSESSSNTSSPHPDSARYGSTSNLLVHLQTKHRIKSGADSIFLPAVEGSLDRFLESPRKKAGVEEMLVRWVIQTRQPFTVVEHPAFRALIEATGATLPIKTADTLFNRIKEEFYSSRTSVKEELARSSRTLALSLDVWTSENQIAIMGIIGHWISPEFEKRDELLEFTEINGPHSGENLAEVVLKMLDELDIAPKLLTITGDNAGNNGTLCDSLHDQLLKKYDNDDDRFRIRPLMRFRGRQSFIPCLAHILNLICRDVLASLRAGSAREAKAILDDMAIHSSASFNSLHSTKGAIMKVRLLTLWIARSPQRRLDWKEVSPGKQVSYDVDTRWNSTYIMIQDALRLQTQLGQFVRIHPEVQALQLTGDEWSTLQQVAKILKPFWDHTNSVSKSCPTIVESLPIYWSLDDLLNDVRNAEGGFEEVNIEIRDAVEGGIRKMNKFAKKMDDNLLYYVASVLDPRIKSSLIVSQMSEQDSGLIVSQPSKEAPLSDIDKYLDSPPVNWSHHMISDVDAEWVLKWWKANAFNFPLMAKAARDYLSIPSAEVGIEREFSNSRDVLGVRRHCLNAETMRWLMLLRGQFQTSFLGGACM</sequence>
<evidence type="ECO:0000256" key="4">
    <source>
        <dbReference type="ARBA" id="ARBA00022833"/>
    </source>
</evidence>
<protein>
    <recommendedName>
        <fullName evidence="7">HAT C-terminal dimerisation domain-containing protein</fullName>
    </recommendedName>
</protein>
<dbReference type="InterPro" id="IPR052035">
    <property type="entry name" value="ZnF_BED_domain_contain"/>
</dbReference>
<keyword evidence="3" id="KW-0863">Zinc-finger</keyword>
<dbReference type="GO" id="GO:0005634">
    <property type="term" value="C:nucleus"/>
    <property type="evidence" value="ECO:0007669"/>
    <property type="project" value="UniProtKB-SubCell"/>
</dbReference>
<dbReference type="Proteomes" id="UP001147747">
    <property type="component" value="Unassembled WGS sequence"/>
</dbReference>
<accession>A0A9W9WAF6</accession>
<feature type="compositionally biased region" description="Polar residues" evidence="6">
    <location>
        <begin position="19"/>
        <end position="33"/>
    </location>
</feature>
<evidence type="ECO:0000256" key="5">
    <source>
        <dbReference type="ARBA" id="ARBA00023242"/>
    </source>
</evidence>
<dbReference type="SUPFAM" id="SSF53098">
    <property type="entry name" value="Ribonuclease H-like"/>
    <property type="match status" value="1"/>
</dbReference>
<organism evidence="8 9">
    <name type="scientific">Penicillium cosmopolitanum</name>
    <dbReference type="NCBI Taxonomy" id="1131564"/>
    <lineage>
        <taxon>Eukaryota</taxon>
        <taxon>Fungi</taxon>
        <taxon>Dikarya</taxon>
        <taxon>Ascomycota</taxon>
        <taxon>Pezizomycotina</taxon>
        <taxon>Eurotiomycetes</taxon>
        <taxon>Eurotiomycetidae</taxon>
        <taxon>Eurotiales</taxon>
        <taxon>Aspergillaceae</taxon>
        <taxon>Penicillium</taxon>
    </lineage>
</organism>
<dbReference type="OrthoDB" id="4837779at2759"/>
<dbReference type="InterPro" id="IPR008906">
    <property type="entry name" value="HATC_C_dom"/>
</dbReference>
<reference evidence="8" key="1">
    <citation type="submission" date="2022-12" db="EMBL/GenBank/DDBJ databases">
        <authorList>
            <person name="Petersen C."/>
        </authorList>
    </citation>
    <scope>NUCLEOTIDE SEQUENCE</scope>
    <source>
        <strain evidence="8">IBT 29677</strain>
    </source>
</reference>
<evidence type="ECO:0000256" key="1">
    <source>
        <dbReference type="ARBA" id="ARBA00004123"/>
    </source>
</evidence>
<dbReference type="PANTHER" id="PTHR46481:SF10">
    <property type="entry name" value="ZINC FINGER BED DOMAIN-CONTAINING PROTEIN 39"/>
    <property type="match status" value="1"/>
</dbReference>
<dbReference type="GeneID" id="81363980"/>
<dbReference type="InterPro" id="IPR012337">
    <property type="entry name" value="RNaseH-like_sf"/>
</dbReference>
<evidence type="ECO:0000313" key="9">
    <source>
        <dbReference type="Proteomes" id="UP001147747"/>
    </source>
</evidence>
<dbReference type="GO" id="GO:0046983">
    <property type="term" value="F:protein dimerization activity"/>
    <property type="evidence" value="ECO:0007669"/>
    <property type="project" value="InterPro"/>
</dbReference>
<comment type="subcellular location">
    <subcellularLocation>
        <location evidence="1">Nucleus</location>
    </subcellularLocation>
</comment>
<feature type="domain" description="HAT C-terminal dimerisation" evidence="7">
    <location>
        <begin position="562"/>
        <end position="647"/>
    </location>
</feature>
<dbReference type="AlphaFoldDB" id="A0A9W9WAF6"/>
<keyword evidence="4" id="KW-0862">Zinc</keyword>
<dbReference type="Pfam" id="PF05699">
    <property type="entry name" value="Dimer_Tnp_hAT"/>
    <property type="match status" value="1"/>
</dbReference>
<dbReference type="SUPFAM" id="SSF140996">
    <property type="entry name" value="Hermes dimerisation domain"/>
    <property type="match status" value="1"/>
</dbReference>
<evidence type="ECO:0000256" key="3">
    <source>
        <dbReference type="ARBA" id="ARBA00022771"/>
    </source>
</evidence>
<name>A0A9W9WAF6_9EURO</name>
<dbReference type="RefSeq" id="XP_056493582.1">
    <property type="nucleotide sequence ID" value="XM_056625000.1"/>
</dbReference>
<evidence type="ECO:0000256" key="2">
    <source>
        <dbReference type="ARBA" id="ARBA00022723"/>
    </source>
</evidence>
<keyword evidence="9" id="KW-1185">Reference proteome</keyword>
<gene>
    <name evidence="8" type="ORF">N7509_000353</name>
</gene>
<feature type="region of interest" description="Disordered" evidence="6">
    <location>
        <begin position="1"/>
        <end position="89"/>
    </location>
</feature>
<comment type="caution">
    <text evidence="8">The sequence shown here is derived from an EMBL/GenBank/DDBJ whole genome shotgun (WGS) entry which is preliminary data.</text>
</comment>
<evidence type="ECO:0000313" key="8">
    <source>
        <dbReference type="EMBL" id="KAJ5413726.1"/>
    </source>
</evidence>